<dbReference type="PANTHER" id="PTHR11795:SF445">
    <property type="entry name" value="AMINO ACID ABC TRANSPORTER PERMEASE PROTEIN"/>
    <property type="match status" value="1"/>
</dbReference>
<dbReference type="AlphaFoldDB" id="A0A8J7V3R1"/>
<dbReference type="CDD" id="cd06582">
    <property type="entry name" value="TM_PBP1_LivH_like"/>
    <property type="match status" value="1"/>
</dbReference>
<feature type="transmembrane region" description="Helical" evidence="9">
    <location>
        <begin position="73"/>
        <end position="91"/>
    </location>
</feature>
<feature type="transmembrane region" description="Helical" evidence="9">
    <location>
        <begin position="154"/>
        <end position="178"/>
    </location>
</feature>
<keyword evidence="4 9" id="KW-0812">Transmembrane</keyword>
<gene>
    <name evidence="10" type="ORF">KAJ83_16130</name>
</gene>
<evidence type="ECO:0000256" key="4">
    <source>
        <dbReference type="ARBA" id="ARBA00022692"/>
    </source>
</evidence>
<dbReference type="PANTHER" id="PTHR11795">
    <property type="entry name" value="BRANCHED-CHAIN AMINO ACID TRANSPORT SYSTEM PERMEASE PROTEIN LIVH"/>
    <property type="match status" value="1"/>
</dbReference>
<comment type="similarity">
    <text evidence="8">Belongs to the binding-protein-dependent transport system permease family. LivHM subfamily.</text>
</comment>
<evidence type="ECO:0000313" key="11">
    <source>
        <dbReference type="Proteomes" id="UP000672602"/>
    </source>
</evidence>
<dbReference type="Pfam" id="PF02653">
    <property type="entry name" value="BPD_transp_2"/>
    <property type="match status" value="1"/>
</dbReference>
<evidence type="ECO:0000256" key="5">
    <source>
        <dbReference type="ARBA" id="ARBA00022970"/>
    </source>
</evidence>
<keyword evidence="5" id="KW-0029">Amino-acid transport</keyword>
<dbReference type="Proteomes" id="UP000672602">
    <property type="component" value="Unassembled WGS sequence"/>
</dbReference>
<evidence type="ECO:0000256" key="8">
    <source>
        <dbReference type="ARBA" id="ARBA00037998"/>
    </source>
</evidence>
<evidence type="ECO:0000256" key="2">
    <source>
        <dbReference type="ARBA" id="ARBA00022448"/>
    </source>
</evidence>
<name>A0A8J7V3R1_9PROT</name>
<feature type="transmembrane region" description="Helical" evidence="9">
    <location>
        <begin position="282"/>
        <end position="299"/>
    </location>
</feature>
<protein>
    <submittedName>
        <fullName evidence="10">Branched-chain amino acid ABC transporter permease</fullName>
    </submittedName>
</protein>
<feature type="transmembrane region" description="Helical" evidence="9">
    <location>
        <begin position="20"/>
        <end position="41"/>
    </location>
</feature>
<dbReference type="InterPro" id="IPR052157">
    <property type="entry name" value="BCAA_transport_permease"/>
</dbReference>
<comment type="caution">
    <text evidence="10">The sequence shown here is derived from an EMBL/GenBank/DDBJ whole genome shotgun (WGS) entry which is preliminary data.</text>
</comment>
<organism evidence="10 11">
    <name type="scientific">Marivibrio halodurans</name>
    <dbReference type="NCBI Taxonomy" id="2039722"/>
    <lineage>
        <taxon>Bacteria</taxon>
        <taxon>Pseudomonadati</taxon>
        <taxon>Pseudomonadota</taxon>
        <taxon>Alphaproteobacteria</taxon>
        <taxon>Rhodospirillales</taxon>
        <taxon>Rhodospirillaceae</taxon>
        <taxon>Marivibrio</taxon>
    </lineage>
</organism>
<dbReference type="GO" id="GO:0022857">
    <property type="term" value="F:transmembrane transporter activity"/>
    <property type="evidence" value="ECO:0007669"/>
    <property type="project" value="InterPro"/>
</dbReference>
<dbReference type="GO" id="GO:0005886">
    <property type="term" value="C:plasma membrane"/>
    <property type="evidence" value="ECO:0007669"/>
    <property type="project" value="UniProtKB-SubCell"/>
</dbReference>
<dbReference type="InterPro" id="IPR001851">
    <property type="entry name" value="ABC_transp_permease"/>
</dbReference>
<evidence type="ECO:0000313" key="10">
    <source>
        <dbReference type="EMBL" id="MBP5858551.1"/>
    </source>
</evidence>
<comment type="subcellular location">
    <subcellularLocation>
        <location evidence="1">Cell membrane</location>
        <topology evidence="1">Multi-pass membrane protein</topology>
    </subcellularLocation>
</comment>
<keyword evidence="6 9" id="KW-1133">Transmembrane helix</keyword>
<evidence type="ECO:0000256" key="7">
    <source>
        <dbReference type="ARBA" id="ARBA00023136"/>
    </source>
</evidence>
<evidence type="ECO:0000256" key="1">
    <source>
        <dbReference type="ARBA" id="ARBA00004651"/>
    </source>
</evidence>
<keyword evidence="2" id="KW-0813">Transport</keyword>
<dbReference type="GO" id="GO:0006865">
    <property type="term" value="P:amino acid transport"/>
    <property type="evidence" value="ECO:0007669"/>
    <property type="project" value="UniProtKB-KW"/>
</dbReference>
<evidence type="ECO:0000256" key="6">
    <source>
        <dbReference type="ARBA" id="ARBA00022989"/>
    </source>
</evidence>
<dbReference type="EMBL" id="JAGMWN010000009">
    <property type="protein sequence ID" value="MBP5858551.1"/>
    <property type="molecule type" value="Genomic_DNA"/>
</dbReference>
<feature type="transmembrane region" description="Helical" evidence="9">
    <location>
        <begin position="111"/>
        <end position="134"/>
    </location>
</feature>
<keyword evidence="7 9" id="KW-0472">Membrane</keyword>
<feature type="transmembrane region" description="Helical" evidence="9">
    <location>
        <begin position="245"/>
        <end position="270"/>
    </location>
</feature>
<accession>A0A8J7V3R1</accession>
<sequence>METMRGRSAQSGGGTSMEVTFHIFALAAIYGLFACGLTLIFGVMDVLTVAHATVFAFAAVFSMYLVGELGFDFWLGCLCAVVAAGGVSILVDRIAFRPLRYRAQSAWGKHIGPLLTSLGVSTIFLGIMRAWFGIDPRFFPNEMVEIEPIVIGDQIIQPIGIALFALFAALVVLLTYALKRTRWGVEMRAVAESTHTAALFGINVERRFMEIMALAGVLAGLAAIAWGFAFNIASPETGAWLEVKAFALIIIGGMGSIPGSLVGAIVIAAIEVLGTLWLPEPGMAPLMVFAALIVILIVRPQGFLGERVKEGAR</sequence>
<dbReference type="PROSITE" id="PS51257">
    <property type="entry name" value="PROKAR_LIPOPROTEIN"/>
    <property type="match status" value="1"/>
</dbReference>
<keyword evidence="11" id="KW-1185">Reference proteome</keyword>
<proteinExistence type="inferred from homology"/>
<evidence type="ECO:0000256" key="3">
    <source>
        <dbReference type="ARBA" id="ARBA00022475"/>
    </source>
</evidence>
<evidence type="ECO:0000256" key="9">
    <source>
        <dbReference type="SAM" id="Phobius"/>
    </source>
</evidence>
<feature type="transmembrane region" description="Helical" evidence="9">
    <location>
        <begin position="211"/>
        <end position="233"/>
    </location>
</feature>
<reference evidence="10" key="1">
    <citation type="submission" date="2021-04" db="EMBL/GenBank/DDBJ databases">
        <authorList>
            <person name="Zhang D.-C."/>
        </authorList>
    </citation>
    <scope>NUCLEOTIDE SEQUENCE</scope>
    <source>
        <strain evidence="10">CGMCC 1.15697</strain>
    </source>
</reference>
<keyword evidence="3" id="KW-1003">Cell membrane</keyword>